<evidence type="ECO:0000259" key="12">
    <source>
        <dbReference type="PROSITE" id="PS50235"/>
    </source>
</evidence>
<keyword evidence="6 14" id="KW-0378">Hydrolase</keyword>
<evidence type="ECO:0000256" key="8">
    <source>
        <dbReference type="ARBA" id="ARBA00026136"/>
    </source>
</evidence>
<dbReference type="Pfam" id="PF00443">
    <property type="entry name" value="UCH"/>
    <property type="match status" value="1"/>
</dbReference>
<feature type="compositionally biased region" description="Low complexity" evidence="11">
    <location>
        <begin position="480"/>
        <end position="491"/>
    </location>
</feature>
<dbReference type="Pfam" id="PF25985">
    <property type="entry name" value="Ubiquitin_USP47_N"/>
    <property type="match status" value="1"/>
</dbReference>
<dbReference type="OrthoDB" id="289038at2759"/>
<name>A0A6P8Y6X2_THRPL</name>
<feature type="region of interest" description="Disordered" evidence="11">
    <location>
        <begin position="959"/>
        <end position="985"/>
    </location>
</feature>
<keyword evidence="5" id="KW-0833">Ubl conjugation pathway</keyword>
<evidence type="ECO:0000256" key="7">
    <source>
        <dbReference type="ARBA" id="ARBA00022807"/>
    </source>
</evidence>
<evidence type="ECO:0000256" key="3">
    <source>
        <dbReference type="ARBA" id="ARBA00012759"/>
    </source>
</evidence>
<proteinExistence type="inferred from homology"/>
<dbReference type="PROSITE" id="PS00973">
    <property type="entry name" value="USP_2"/>
    <property type="match status" value="1"/>
</dbReference>
<dbReference type="RefSeq" id="XP_034232313.1">
    <property type="nucleotide sequence ID" value="XM_034376422.1"/>
</dbReference>
<dbReference type="PROSITE" id="PS50235">
    <property type="entry name" value="USP_3"/>
    <property type="match status" value="1"/>
</dbReference>
<feature type="compositionally biased region" description="Basic and acidic residues" evidence="11">
    <location>
        <begin position="1325"/>
        <end position="1349"/>
    </location>
</feature>
<feature type="region of interest" description="Disordered" evidence="11">
    <location>
        <begin position="432"/>
        <end position="527"/>
    </location>
</feature>
<feature type="region of interest" description="Disordered" evidence="11">
    <location>
        <begin position="898"/>
        <end position="945"/>
    </location>
</feature>
<feature type="compositionally biased region" description="Polar residues" evidence="11">
    <location>
        <begin position="898"/>
        <end position="913"/>
    </location>
</feature>
<dbReference type="GO" id="GO:0005634">
    <property type="term" value="C:nucleus"/>
    <property type="evidence" value="ECO:0007669"/>
    <property type="project" value="TreeGrafter"/>
</dbReference>
<dbReference type="InterPro" id="IPR045578">
    <property type="entry name" value="USP47_C"/>
</dbReference>
<dbReference type="InterPro" id="IPR018200">
    <property type="entry name" value="USP_CS"/>
</dbReference>
<evidence type="ECO:0000256" key="2">
    <source>
        <dbReference type="ARBA" id="ARBA00009085"/>
    </source>
</evidence>
<dbReference type="EC" id="3.4.19.12" evidence="3"/>
<reference evidence="14 15" key="1">
    <citation type="submission" date="2025-04" db="UniProtKB">
        <authorList>
            <consortium name="RefSeq"/>
        </authorList>
    </citation>
    <scope>IDENTIFICATION</scope>
    <source>
        <tissue evidence="14 15">Total insect</tissue>
    </source>
</reference>
<dbReference type="PANTHER" id="PTHR24006:SF702">
    <property type="entry name" value="UBIQUITIN CARBOXYL-TERMINAL HYDROLASE 47"/>
    <property type="match status" value="1"/>
</dbReference>
<sequence length="1368" mass="153990">MVLLLEDDPAIIRVMDEMPEGSCDKKSYSLPPSSSVQELYTTVMNGCDYSPDSCTLLVTNDHVEFEVKRDDEQSLKDAGLSLGSSKQNILKIVPRESTTPPSIVISLANKGEDSNDANADIVNGRQTNSLRARTRMKMRESDRSFSAGCRRILEMRYLESHTNVPARDKLLATNVSSSCSNWSTGYVGLVNQAMTCYLNSLLQALFMTPEFRNSLYKWEFIGSPEETPKSIPFQLQKLFLSLQTSSRSAVETSKLTRSFGWDASDSWQQHDIQELCRVMFDALEQKFKDTDQADFINNLYQGKLIDYVTCLECKTEKTRIDTFLDIPLPVRPFGSTVAYNSVAEAMHAFIQPEILDGNNQYFCETCNKKCDAHKGLKFSHFPYILTLHLKRFDFDYNAMTRIKLTDRVEFPNFLNINGYLCEEARTLLVKQESTVLEQPPSPVNDEDSSDRSVKGDDTSTTDSASTVEDEGCQAAGTLHGSTSGSNSSGSNVDMQDFDEGIDLRNGTNQDDNENNRRQTEGSSSGPPGPYVYELFAIMIHSGSASGGHYYVYIKDFEKDKWFCFDDQSVTRITNEDISMTYGGGSHRSYYSGAHSSSTNAYMLMYRQIDKKRNQSAMLIDEFPPHIKALVEKMQKDEEEEKMYRERDKDRLKIKVFCFKPGEKTRSETKLVIDGDTTLADATAIAHQLFSLESVVPLEQCRLVSYDNVNEAIDISFDGQDGETMNSIYLSMPPCAQSLFLEIRDPDSQFEPYCSGGVSVKVHKVDIGMKEVALPVEVRVNKSSFAEMKKKIARALKLSSNIKVMVEEYGRGLVELNYEDSFQNSNFYLTNKVFVAEIPEHEAESDFLEKLTAIIEGYSNTITFYCTLPNTDKESLAKLGITPMSGTEECRTLKCEASGDSNGVNKGVSRGTSPQLPPLEGEEECQGATGFSDQSTSEDSSLTDSDRTIVGDEADYCLAELSSSSNSPPGSDQACVSSPEDKDLPPLVRMRKPEKLSTTQLDNGYISDEELWNGDQYQIKIFPCNPDKHDNQNVVGIVADHRMVLGTVRSALARHMGVSPESVKLFRHLPRSKDWIRYASLNLGLPLTSLRDEENLIVHLERALKKGEYRGKVYQLLADDEAVKFLCDWIVAKDMLVGEAKKEILDELKKKHDLDIPFDRCRLRGKKWKDPGKIYLDSQSFQDLQFDSNWEMFLQELDEPENVTSTTQVTVMLKRFSITGRSVDDFHEITIQSPSFSELKEIVSDISGIPLESLQFACPSGSFPFMQCQTKQREIKWDCEYYSKLEDGIVLYYRNKDEDGTSNTFTDGVSSNSCVRMLCRKKRNKDDAVSSDSREAGLRKKTDKYRRDGNALRIVVSPTPSKETSGLAE</sequence>
<protein>
    <recommendedName>
        <fullName evidence="8">Ubiquitin carboxyl-terminal hydrolase 47</fullName>
        <ecNumber evidence="3">3.4.19.12</ecNumber>
    </recommendedName>
    <alternativeName>
        <fullName evidence="9">Ubiquitin thioesterase 47</fullName>
    </alternativeName>
    <alternativeName>
        <fullName evidence="10">Ubiquitin-specific-processing protease 47</fullName>
    </alternativeName>
</protein>
<evidence type="ECO:0000313" key="14">
    <source>
        <dbReference type="RefSeq" id="XP_034232313.1"/>
    </source>
</evidence>
<dbReference type="InterPro" id="IPR050164">
    <property type="entry name" value="Peptidase_C19"/>
</dbReference>
<keyword evidence="4" id="KW-0645">Protease</keyword>
<evidence type="ECO:0000256" key="4">
    <source>
        <dbReference type="ARBA" id="ARBA00022670"/>
    </source>
</evidence>
<evidence type="ECO:0000313" key="17">
    <source>
        <dbReference type="RefSeq" id="XP_034232316.1"/>
    </source>
</evidence>
<dbReference type="RefSeq" id="XP_034232316.1">
    <property type="nucleotide sequence ID" value="XM_034376425.1"/>
</dbReference>
<dbReference type="InterPro" id="IPR038765">
    <property type="entry name" value="Papain-like_cys_pep_sf"/>
</dbReference>
<dbReference type="InterPro" id="IPR028889">
    <property type="entry name" value="USP"/>
</dbReference>
<dbReference type="RefSeq" id="XP_034232314.1">
    <property type="nucleotide sequence ID" value="XM_034376423.1"/>
</dbReference>
<organism evidence="16">
    <name type="scientific">Thrips palmi</name>
    <name type="common">Melon thrips</name>
    <dbReference type="NCBI Taxonomy" id="161013"/>
    <lineage>
        <taxon>Eukaryota</taxon>
        <taxon>Metazoa</taxon>
        <taxon>Ecdysozoa</taxon>
        <taxon>Arthropoda</taxon>
        <taxon>Hexapoda</taxon>
        <taxon>Insecta</taxon>
        <taxon>Pterygota</taxon>
        <taxon>Neoptera</taxon>
        <taxon>Paraneoptera</taxon>
        <taxon>Thysanoptera</taxon>
        <taxon>Terebrantia</taxon>
        <taxon>Thripoidea</taxon>
        <taxon>Thripidae</taxon>
        <taxon>Thrips</taxon>
    </lineage>
</organism>
<evidence type="ECO:0000256" key="9">
    <source>
        <dbReference type="ARBA" id="ARBA00029910"/>
    </source>
</evidence>
<comment type="similarity">
    <text evidence="2">Belongs to the peptidase C19 family.</text>
</comment>
<feature type="compositionally biased region" description="Low complexity" evidence="11">
    <location>
        <begin position="931"/>
        <end position="942"/>
    </location>
</feature>
<comment type="catalytic activity">
    <reaction evidence="1">
        <text>Thiol-dependent hydrolysis of ester, thioester, amide, peptide and isopeptide bonds formed by the C-terminal Gly of ubiquitin (a 76-residue protein attached to proteins as an intracellular targeting signal).</text>
        <dbReference type="EC" id="3.4.19.12"/>
    </reaction>
</comment>
<dbReference type="Pfam" id="PF19718">
    <property type="entry name" value="USP47_C"/>
    <property type="match status" value="1"/>
</dbReference>
<dbReference type="GO" id="GO:0006508">
    <property type="term" value="P:proteolysis"/>
    <property type="evidence" value="ECO:0007669"/>
    <property type="project" value="UniProtKB-KW"/>
</dbReference>
<dbReference type="SUPFAM" id="SSF54001">
    <property type="entry name" value="Cysteine proteinases"/>
    <property type="match status" value="1"/>
</dbReference>
<evidence type="ECO:0000256" key="5">
    <source>
        <dbReference type="ARBA" id="ARBA00022786"/>
    </source>
</evidence>
<evidence type="ECO:0000256" key="1">
    <source>
        <dbReference type="ARBA" id="ARBA00000707"/>
    </source>
</evidence>
<feature type="compositionally biased region" description="Polar residues" evidence="11">
    <location>
        <begin position="1357"/>
        <end position="1368"/>
    </location>
</feature>
<dbReference type="PROSITE" id="PS00972">
    <property type="entry name" value="USP_1"/>
    <property type="match status" value="1"/>
</dbReference>
<feature type="compositionally biased region" description="Low complexity" evidence="11">
    <location>
        <begin position="961"/>
        <end position="970"/>
    </location>
</feature>
<dbReference type="CDD" id="cd02659">
    <property type="entry name" value="peptidase_C19C"/>
    <property type="match status" value="1"/>
</dbReference>
<evidence type="ECO:0000256" key="11">
    <source>
        <dbReference type="SAM" id="MobiDB-lite"/>
    </source>
</evidence>
<dbReference type="GO" id="GO:0016579">
    <property type="term" value="P:protein deubiquitination"/>
    <property type="evidence" value="ECO:0007669"/>
    <property type="project" value="InterPro"/>
</dbReference>
<dbReference type="CTD" id="55031"/>
<gene>
    <name evidence="14 15 16 17" type="primary">LOC117640150</name>
</gene>
<dbReference type="GO" id="GO:0005829">
    <property type="term" value="C:cytosol"/>
    <property type="evidence" value="ECO:0007669"/>
    <property type="project" value="TreeGrafter"/>
</dbReference>
<dbReference type="Proteomes" id="UP000515158">
    <property type="component" value="Unplaced"/>
</dbReference>
<dbReference type="GeneID" id="117640150"/>
<dbReference type="PANTHER" id="PTHR24006">
    <property type="entry name" value="UBIQUITIN CARBOXYL-TERMINAL HYDROLASE"/>
    <property type="match status" value="1"/>
</dbReference>
<dbReference type="GO" id="GO:0004843">
    <property type="term" value="F:cysteine-type deubiquitinase activity"/>
    <property type="evidence" value="ECO:0007669"/>
    <property type="project" value="UniProtKB-EC"/>
</dbReference>
<feature type="region of interest" description="Disordered" evidence="11">
    <location>
        <begin position="1325"/>
        <end position="1368"/>
    </location>
</feature>
<evidence type="ECO:0000313" key="16">
    <source>
        <dbReference type="RefSeq" id="XP_034232315.1"/>
    </source>
</evidence>
<dbReference type="KEGG" id="tpal:117640150"/>
<evidence type="ECO:0000313" key="15">
    <source>
        <dbReference type="RefSeq" id="XP_034232314.1"/>
    </source>
</evidence>
<evidence type="ECO:0000256" key="10">
    <source>
        <dbReference type="ARBA" id="ARBA00032453"/>
    </source>
</evidence>
<evidence type="ECO:0000256" key="6">
    <source>
        <dbReference type="ARBA" id="ARBA00022801"/>
    </source>
</evidence>
<dbReference type="InterPro" id="IPR001394">
    <property type="entry name" value="Peptidase_C19_UCH"/>
</dbReference>
<keyword evidence="13" id="KW-1185">Reference proteome</keyword>
<feature type="domain" description="USP" evidence="12">
    <location>
        <begin position="187"/>
        <end position="608"/>
    </location>
</feature>
<evidence type="ECO:0000313" key="13">
    <source>
        <dbReference type="Proteomes" id="UP000515158"/>
    </source>
</evidence>
<keyword evidence="7" id="KW-0788">Thiol protease</keyword>
<accession>A0A6P8Y6X2</accession>
<dbReference type="RefSeq" id="XP_034232315.1">
    <property type="nucleotide sequence ID" value="XM_034376424.1"/>
</dbReference>
<dbReference type="Gene3D" id="3.90.70.10">
    <property type="entry name" value="Cysteine proteinases"/>
    <property type="match status" value="1"/>
</dbReference>